<reference evidence="4" key="1">
    <citation type="journal article" date="2019" name="Int. J. Syst. Evol. Microbiol.">
        <title>The Global Catalogue of Microorganisms (GCM) 10K type strain sequencing project: providing services to taxonomists for standard genome sequencing and annotation.</title>
        <authorList>
            <consortium name="The Broad Institute Genomics Platform"/>
            <consortium name="The Broad Institute Genome Sequencing Center for Infectious Disease"/>
            <person name="Wu L."/>
            <person name="Ma J."/>
        </authorList>
    </citation>
    <scope>NUCLEOTIDE SEQUENCE [LARGE SCALE GENOMIC DNA]</scope>
    <source>
        <strain evidence="4">CECT 7131</strain>
    </source>
</reference>
<keyword evidence="4" id="KW-1185">Reference proteome</keyword>
<evidence type="ECO:0000259" key="2">
    <source>
        <dbReference type="Pfam" id="PF03625"/>
    </source>
</evidence>
<dbReference type="InterPro" id="IPR005180">
    <property type="entry name" value="DUF302"/>
</dbReference>
<dbReference type="RefSeq" id="WP_290316435.1">
    <property type="nucleotide sequence ID" value="NZ_JAUFPN010000107.1"/>
</dbReference>
<sequence>MLRFILLTCLAVTAAIPARADDMIAVRSGRPVTETLDRLQAVVIAGGFFLVGRVRHSEAAMGVGLSLRPTELMIFGRPQGGTPIMVCNQRAGIDLPLRALAWQDEAGQVWLGMIDPQSLKPRWDLPAACDAPLAAMEAGVRRFLAEATAP</sequence>
<gene>
    <name evidence="3" type="ORF">QWZ14_09600</name>
</gene>
<name>A0ABT8A4A0_9PROT</name>
<dbReference type="CDD" id="cd14797">
    <property type="entry name" value="DUF302"/>
    <property type="match status" value="1"/>
</dbReference>
<proteinExistence type="predicted"/>
<feature type="domain" description="DUF302" evidence="2">
    <location>
        <begin position="56"/>
        <end position="116"/>
    </location>
</feature>
<comment type="caution">
    <text evidence="3">The sequence shown here is derived from an EMBL/GenBank/DDBJ whole genome shotgun (WGS) entry which is preliminary data.</text>
</comment>
<feature type="signal peptide" evidence="1">
    <location>
        <begin position="1"/>
        <end position="20"/>
    </location>
</feature>
<dbReference type="PANTHER" id="PTHR38342:SF2">
    <property type="entry name" value="INNER MEMBRANE OR EXPORTED"/>
    <property type="match status" value="1"/>
</dbReference>
<accession>A0ABT8A4A0</accession>
<dbReference type="Pfam" id="PF03625">
    <property type="entry name" value="DUF302"/>
    <property type="match status" value="1"/>
</dbReference>
<keyword evidence="1" id="KW-0732">Signal</keyword>
<dbReference type="PANTHER" id="PTHR38342">
    <property type="entry name" value="SLR5037 PROTEIN"/>
    <property type="match status" value="1"/>
</dbReference>
<evidence type="ECO:0000256" key="1">
    <source>
        <dbReference type="SAM" id="SignalP"/>
    </source>
</evidence>
<dbReference type="Gene3D" id="3.30.310.70">
    <property type="entry name" value="TT1751-like domain"/>
    <property type="match status" value="1"/>
</dbReference>
<evidence type="ECO:0000313" key="4">
    <source>
        <dbReference type="Proteomes" id="UP001529369"/>
    </source>
</evidence>
<evidence type="ECO:0000313" key="3">
    <source>
        <dbReference type="EMBL" id="MDN3564617.1"/>
    </source>
</evidence>
<dbReference type="InterPro" id="IPR035923">
    <property type="entry name" value="TT1751-like_sf"/>
</dbReference>
<protein>
    <submittedName>
        <fullName evidence="3">DUF302 domain-containing protein</fullName>
    </submittedName>
</protein>
<dbReference type="EMBL" id="JAUFPN010000107">
    <property type="protein sequence ID" value="MDN3564617.1"/>
    <property type="molecule type" value="Genomic_DNA"/>
</dbReference>
<feature type="chain" id="PRO_5045172812" evidence="1">
    <location>
        <begin position="21"/>
        <end position="150"/>
    </location>
</feature>
<dbReference type="Proteomes" id="UP001529369">
    <property type="component" value="Unassembled WGS sequence"/>
</dbReference>
<dbReference type="SUPFAM" id="SSF103247">
    <property type="entry name" value="TT1751-like"/>
    <property type="match status" value="1"/>
</dbReference>
<organism evidence="3 4">
    <name type="scientific">Paeniroseomonas aquatica</name>
    <dbReference type="NCBI Taxonomy" id="373043"/>
    <lineage>
        <taxon>Bacteria</taxon>
        <taxon>Pseudomonadati</taxon>
        <taxon>Pseudomonadota</taxon>
        <taxon>Alphaproteobacteria</taxon>
        <taxon>Acetobacterales</taxon>
        <taxon>Acetobacteraceae</taxon>
        <taxon>Paeniroseomonas</taxon>
    </lineage>
</organism>